<proteinExistence type="predicted"/>
<dbReference type="OrthoDB" id="5186703at2"/>
<dbReference type="AlphaFoldDB" id="A0A1H8R1D4"/>
<name>A0A1H8R1D4_9PSEU</name>
<gene>
    <name evidence="1" type="ORF">SAMN04489732_101584</name>
</gene>
<evidence type="ECO:0000313" key="2">
    <source>
        <dbReference type="Proteomes" id="UP000198582"/>
    </source>
</evidence>
<dbReference type="EMBL" id="FOEF01000001">
    <property type="protein sequence ID" value="SEO60419.1"/>
    <property type="molecule type" value="Genomic_DNA"/>
</dbReference>
<dbReference type="Proteomes" id="UP000198582">
    <property type="component" value="Unassembled WGS sequence"/>
</dbReference>
<reference evidence="2" key="1">
    <citation type="submission" date="2016-10" db="EMBL/GenBank/DDBJ databases">
        <authorList>
            <person name="Varghese N."/>
            <person name="Submissions S."/>
        </authorList>
    </citation>
    <scope>NUCLEOTIDE SEQUENCE [LARGE SCALE GENOMIC DNA]</scope>
    <source>
        <strain evidence="2">DSM 44993</strain>
    </source>
</reference>
<keyword evidence="2" id="KW-1185">Reference proteome</keyword>
<accession>A0A1H8R1D4</accession>
<protein>
    <submittedName>
        <fullName evidence="1">Uncharacterized protein</fullName>
    </submittedName>
</protein>
<dbReference type="RefSeq" id="WP_091611963.1">
    <property type="nucleotide sequence ID" value="NZ_FOEF01000001.1"/>
</dbReference>
<sequence length="93" mass="10409">MSSELARIELASAVTAAKRTGRIPDASVVLDHFDWMASQEGPVVLIPFRPQRIFLPAKWLVMENYPLRTLDARQRLQFHSTAIPAKPGPGSRK</sequence>
<organism evidence="1 2">
    <name type="scientific">Amycolatopsis saalfeldensis</name>
    <dbReference type="NCBI Taxonomy" id="394193"/>
    <lineage>
        <taxon>Bacteria</taxon>
        <taxon>Bacillati</taxon>
        <taxon>Actinomycetota</taxon>
        <taxon>Actinomycetes</taxon>
        <taxon>Pseudonocardiales</taxon>
        <taxon>Pseudonocardiaceae</taxon>
        <taxon>Amycolatopsis</taxon>
    </lineage>
</organism>
<evidence type="ECO:0000313" key="1">
    <source>
        <dbReference type="EMBL" id="SEO60419.1"/>
    </source>
</evidence>